<keyword evidence="2" id="KW-1185">Reference proteome</keyword>
<dbReference type="AlphaFoldDB" id="A0A0Q9WNZ2"/>
<gene>
    <name evidence="1" type="primary">Dwil\GK28307</name>
    <name evidence="1" type="ORF">Dwil_GK28307</name>
</gene>
<dbReference type="Proteomes" id="UP000007798">
    <property type="component" value="Unassembled WGS sequence"/>
</dbReference>
<evidence type="ECO:0000313" key="1">
    <source>
        <dbReference type="EMBL" id="KRF97568.1"/>
    </source>
</evidence>
<organism evidence="1 2">
    <name type="scientific">Drosophila willistoni</name>
    <name type="common">Fruit fly</name>
    <dbReference type="NCBI Taxonomy" id="7260"/>
    <lineage>
        <taxon>Eukaryota</taxon>
        <taxon>Metazoa</taxon>
        <taxon>Ecdysozoa</taxon>
        <taxon>Arthropoda</taxon>
        <taxon>Hexapoda</taxon>
        <taxon>Insecta</taxon>
        <taxon>Pterygota</taxon>
        <taxon>Neoptera</taxon>
        <taxon>Endopterygota</taxon>
        <taxon>Diptera</taxon>
        <taxon>Brachycera</taxon>
        <taxon>Muscomorpha</taxon>
        <taxon>Ephydroidea</taxon>
        <taxon>Drosophilidae</taxon>
        <taxon>Drosophila</taxon>
        <taxon>Sophophora</taxon>
    </lineage>
</organism>
<accession>A0A0Q9WNZ2</accession>
<protein>
    <submittedName>
        <fullName evidence="1">Uncharacterized protein</fullName>
    </submittedName>
</protein>
<dbReference type="PANTHER" id="PTHR20898">
    <property type="entry name" value="DAEDALUS ON 3-RELATED-RELATED"/>
    <property type="match status" value="1"/>
</dbReference>
<dbReference type="Pfam" id="PF06477">
    <property type="entry name" value="DUF1091"/>
    <property type="match status" value="1"/>
</dbReference>
<dbReference type="InParanoid" id="A0A0Q9WNZ2"/>
<proteinExistence type="predicted"/>
<dbReference type="OrthoDB" id="7841835at2759"/>
<name>A0A0Q9WNZ2_DROWI</name>
<sequence length="110" mass="13303">MTINIALYKRANGYKPFLFNFTFDFCDFKRHPKRYPYFYIVEQAFIKYSNVNHTCPYKHNIRIQNWVLTDKMFEKMPLPTGNYRFSLSYGTDGIWRATTDFFLELVEALI</sequence>
<reference evidence="1 2" key="1">
    <citation type="journal article" date="2007" name="Nature">
        <title>Evolution of genes and genomes on the Drosophila phylogeny.</title>
        <authorList>
            <consortium name="Drosophila 12 Genomes Consortium"/>
            <person name="Clark A.G."/>
            <person name="Eisen M.B."/>
            <person name="Smith D.R."/>
            <person name="Bergman C.M."/>
            <person name="Oliver B."/>
            <person name="Markow T.A."/>
            <person name="Kaufman T.C."/>
            <person name="Kellis M."/>
            <person name="Gelbart W."/>
            <person name="Iyer V.N."/>
            <person name="Pollard D.A."/>
            <person name="Sackton T.B."/>
            <person name="Larracuente A.M."/>
            <person name="Singh N.D."/>
            <person name="Abad J.P."/>
            <person name="Abt D.N."/>
            <person name="Adryan B."/>
            <person name="Aguade M."/>
            <person name="Akashi H."/>
            <person name="Anderson W.W."/>
            <person name="Aquadro C.F."/>
            <person name="Ardell D.H."/>
            <person name="Arguello R."/>
            <person name="Artieri C.G."/>
            <person name="Barbash D.A."/>
            <person name="Barker D."/>
            <person name="Barsanti P."/>
            <person name="Batterham P."/>
            <person name="Batzoglou S."/>
            <person name="Begun D."/>
            <person name="Bhutkar A."/>
            <person name="Blanco E."/>
            <person name="Bosak S.A."/>
            <person name="Bradley R.K."/>
            <person name="Brand A.D."/>
            <person name="Brent M.R."/>
            <person name="Brooks A.N."/>
            <person name="Brown R.H."/>
            <person name="Butlin R.K."/>
            <person name="Caggese C."/>
            <person name="Calvi B.R."/>
            <person name="Bernardo de Carvalho A."/>
            <person name="Caspi A."/>
            <person name="Castrezana S."/>
            <person name="Celniker S.E."/>
            <person name="Chang J.L."/>
            <person name="Chapple C."/>
            <person name="Chatterji S."/>
            <person name="Chinwalla A."/>
            <person name="Civetta A."/>
            <person name="Clifton S.W."/>
            <person name="Comeron J.M."/>
            <person name="Costello J.C."/>
            <person name="Coyne J.A."/>
            <person name="Daub J."/>
            <person name="David R.G."/>
            <person name="Delcher A.L."/>
            <person name="Delehaunty K."/>
            <person name="Do C.B."/>
            <person name="Ebling H."/>
            <person name="Edwards K."/>
            <person name="Eickbush T."/>
            <person name="Evans J.D."/>
            <person name="Filipski A."/>
            <person name="Findeiss S."/>
            <person name="Freyhult E."/>
            <person name="Fulton L."/>
            <person name="Fulton R."/>
            <person name="Garcia A.C."/>
            <person name="Gardiner A."/>
            <person name="Garfield D.A."/>
            <person name="Garvin B.E."/>
            <person name="Gibson G."/>
            <person name="Gilbert D."/>
            <person name="Gnerre S."/>
            <person name="Godfrey J."/>
            <person name="Good R."/>
            <person name="Gotea V."/>
            <person name="Gravely B."/>
            <person name="Greenberg A.J."/>
            <person name="Griffiths-Jones S."/>
            <person name="Gross S."/>
            <person name="Guigo R."/>
            <person name="Gustafson E.A."/>
            <person name="Haerty W."/>
            <person name="Hahn M.W."/>
            <person name="Halligan D.L."/>
            <person name="Halpern A.L."/>
            <person name="Halter G.M."/>
            <person name="Han M.V."/>
            <person name="Heger A."/>
            <person name="Hillier L."/>
            <person name="Hinrichs A.S."/>
            <person name="Holmes I."/>
            <person name="Hoskins R.A."/>
            <person name="Hubisz M.J."/>
            <person name="Hultmark D."/>
            <person name="Huntley M.A."/>
            <person name="Jaffe D.B."/>
            <person name="Jagadeeshan S."/>
            <person name="Jeck W.R."/>
            <person name="Johnson J."/>
            <person name="Jones C.D."/>
            <person name="Jordan W.C."/>
            <person name="Karpen G.H."/>
            <person name="Kataoka E."/>
            <person name="Keightley P.D."/>
            <person name="Kheradpour P."/>
            <person name="Kirkness E.F."/>
            <person name="Koerich L.B."/>
            <person name="Kristiansen K."/>
            <person name="Kudrna D."/>
            <person name="Kulathinal R.J."/>
            <person name="Kumar S."/>
            <person name="Kwok R."/>
            <person name="Lander E."/>
            <person name="Langley C.H."/>
            <person name="Lapoint R."/>
            <person name="Lazzaro B.P."/>
            <person name="Lee S.J."/>
            <person name="Levesque L."/>
            <person name="Li R."/>
            <person name="Lin C.F."/>
            <person name="Lin M.F."/>
            <person name="Lindblad-Toh K."/>
            <person name="Llopart A."/>
            <person name="Long M."/>
            <person name="Low L."/>
            <person name="Lozovsky E."/>
            <person name="Lu J."/>
            <person name="Luo M."/>
            <person name="Machado C.A."/>
            <person name="Makalowski W."/>
            <person name="Marzo M."/>
            <person name="Matsuda M."/>
            <person name="Matzkin L."/>
            <person name="McAllister B."/>
            <person name="McBride C.S."/>
            <person name="McKernan B."/>
            <person name="McKernan K."/>
            <person name="Mendez-Lago M."/>
            <person name="Minx P."/>
            <person name="Mollenhauer M.U."/>
            <person name="Montooth K."/>
            <person name="Mount S.M."/>
            <person name="Mu X."/>
            <person name="Myers E."/>
            <person name="Negre B."/>
            <person name="Newfeld S."/>
            <person name="Nielsen R."/>
            <person name="Noor M.A."/>
            <person name="O'Grady P."/>
            <person name="Pachter L."/>
            <person name="Papaceit M."/>
            <person name="Parisi M.J."/>
            <person name="Parisi M."/>
            <person name="Parts L."/>
            <person name="Pedersen J.S."/>
            <person name="Pesole G."/>
            <person name="Phillippy A.M."/>
            <person name="Ponting C.P."/>
            <person name="Pop M."/>
            <person name="Porcelli D."/>
            <person name="Powell J.R."/>
            <person name="Prohaska S."/>
            <person name="Pruitt K."/>
            <person name="Puig M."/>
            <person name="Quesneville H."/>
            <person name="Ram K.R."/>
            <person name="Rand D."/>
            <person name="Rasmussen M.D."/>
            <person name="Reed L.K."/>
            <person name="Reenan R."/>
            <person name="Reily A."/>
            <person name="Remington K.A."/>
            <person name="Rieger T.T."/>
            <person name="Ritchie M.G."/>
            <person name="Robin C."/>
            <person name="Rogers Y.H."/>
            <person name="Rohde C."/>
            <person name="Rozas J."/>
            <person name="Rubenfield M.J."/>
            <person name="Ruiz A."/>
            <person name="Russo S."/>
            <person name="Salzberg S.L."/>
            <person name="Sanchez-Gracia A."/>
            <person name="Saranga D.J."/>
            <person name="Sato H."/>
            <person name="Schaeffer S.W."/>
            <person name="Schatz M.C."/>
            <person name="Schlenke T."/>
            <person name="Schwartz R."/>
            <person name="Segarra C."/>
            <person name="Singh R.S."/>
            <person name="Sirot L."/>
            <person name="Sirota M."/>
            <person name="Sisneros N.B."/>
            <person name="Smith C.D."/>
            <person name="Smith T.F."/>
            <person name="Spieth J."/>
            <person name="Stage D.E."/>
            <person name="Stark A."/>
            <person name="Stephan W."/>
            <person name="Strausberg R.L."/>
            <person name="Strempel S."/>
            <person name="Sturgill D."/>
            <person name="Sutton G."/>
            <person name="Sutton G.G."/>
            <person name="Tao W."/>
            <person name="Teichmann S."/>
            <person name="Tobari Y.N."/>
            <person name="Tomimura Y."/>
            <person name="Tsolas J.M."/>
            <person name="Valente V.L."/>
            <person name="Venter E."/>
            <person name="Venter J.C."/>
            <person name="Vicario S."/>
            <person name="Vieira F.G."/>
            <person name="Vilella A.J."/>
            <person name="Villasante A."/>
            <person name="Walenz B."/>
            <person name="Wang J."/>
            <person name="Wasserman M."/>
            <person name="Watts T."/>
            <person name="Wilson D."/>
            <person name="Wilson R.K."/>
            <person name="Wing R.A."/>
            <person name="Wolfner M.F."/>
            <person name="Wong A."/>
            <person name="Wong G.K."/>
            <person name="Wu C.I."/>
            <person name="Wu G."/>
            <person name="Yamamoto D."/>
            <person name="Yang H.P."/>
            <person name="Yang S.P."/>
            <person name="Yorke J.A."/>
            <person name="Yoshida K."/>
            <person name="Zdobnov E."/>
            <person name="Zhang P."/>
            <person name="Zhang Y."/>
            <person name="Zimin A.V."/>
            <person name="Baldwin J."/>
            <person name="Abdouelleil A."/>
            <person name="Abdulkadir J."/>
            <person name="Abebe A."/>
            <person name="Abera B."/>
            <person name="Abreu J."/>
            <person name="Acer S.C."/>
            <person name="Aftuck L."/>
            <person name="Alexander A."/>
            <person name="An P."/>
            <person name="Anderson E."/>
            <person name="Anderson S."/>
            <person name="Arachi H."/>
            <person name="Azer M."/>
            <person name="Bachantsang P."/>
            <person name="Barry A."/>
            <person name="Bayul T."/>
            <person name="Berlin A."/>
            <person name="Bessette D."/>
            <person name="Bloom T."/>
            <person name="Blye J."/>
            <person name="Boguslavskiy L."/>
            <person name="Bonnet C."/>
            <person name="Boukhgalter B."/>
            <person name="Bourzgui I."/>
            <person name="Brown A."/>
            <person name="Cahill P."/>
            <person name="Channer S."/>
            <person name="Cheshatsang Y."/>
            <person name="Chuda L."/>
            <person name="Citroen M."/>
            <person name="Collymore A."/>
            <person name="Cooke P."/>
            <person name="Costello M."/>
            <person name="D'Aco K."/>
            <person name="Daza R."/>
            <person name="De Haan G."/>
            <person name="DeGray S."/>
            <person name="DeMaso C."/>
            <person name="Dhargay N."/>
            <person name="Dooley K."/>
            <person name="Dooley E."/>
            <person name="Doricent M."/>
            <person name="Dorje P."/>
            <person name="Dorjee K."/>
            <person name="Dupes A."/>
            <person name="Elong R."/>
            <person name="Falk J."/>
            <person name="Farina A."/>
            <person name="Faro S."/>
            <person name="Ferguson D."/>
            <person name="Fisher S."/>
            <person name="Foley C.D."/>
            <person name="Franke A."/>
            <person name="Friedrich D."/>
            <person name="Gadbois L."/>
            <person name="Gearin G."/>
            <person name="Gearin C.R."/>
            <person name="Giannoukos G."/>
            <person name="Goode T."/>
            <person name="Graham J."/>
            <person name="Grandbois E."/>
            <person name="Grewal S."/>
            <person name="Gyaltsen K."/>
            <person name="Hafez N."/>
            <person name="Hagos B."/>
            <person name="Hall J."/>
            <person name="Henson C."/>
            <person name="Hollinger A."/>
            <person name="Honan T."/>
            <person name="Huard M.D."/>
            <person name="Hughes L."/>
            <person name="Hurhula B."/>
            <person name="Husby M.E."/>
            <person name="Kamat A."/>
            <person name="Kanga B."/>
            <person name="Kashin S."/>
            <person name="Khazanovich D."/>
            <person name="Kisner P."/>
            <person name="Lance K."/>
            <person name="Lara M."/>
            <person name="Lee W."/>
            <person name="Lennon N."/>
            <person name="Letendre F."/>
            <person name="LeVine R."/>
            <person name="Lipovsky A."/>
            <person name="Liu X."/>
            <person name="Liu J."/>
            <person name="Liu S."/>
            <person name="Lokyitsang T."/>
            <person name="Lokyitsang Y."/>
            <person name="Lubonja R."/>
            <person name="Lui A."/>
            <person name="MacDonald P."/>
            <person name="Magnisalis V."/>
            <person name="Maru K."/>
            <person name="Matthews C."/>
            <person name="McCusker W."/>
            <person name="McDonough S."/>
            <person name="Mehta T."/>
            <person name="Meldrim J."/>
            <person name="Meneus L."/>
            <person name="Mihai O."/>
            <person name="Mihalev A."/>
            <person name="Mihova T."/>
            <person name="Mittelman R."/>
            <person name="Mlenga V."/>
            <person name="Montmayeur A."/>
            <person name="Mulrain L."/>
            <person name="Navidi A."/>
            <person name="Naylor J."/>
            <person name="Negash T."/>
            <person name="Nguyen T."/>
            <person name="Nguyen N."/>
            <person name="Nicol R."/>
            <person name="Norbu C."/>
            <person name="Norbu N."/>
            <person name="Novod N."/>
            <person name="O'Neill B."/>
            <person name="Osman S."/>
            <person name="Markiewicz E."/>
            <person name="Oyono O.L."/>
            <person name="Patti C."/>
            <person name="Phunkhang P."/>
            <person name="Pierre F."/>
            <person name="Priest M."/>
            <person name="Raghuraman S."/>
            <person name="Rege F."/>
            <person name="Reyes R."/>
            <person name="Rise C."/>
            <person name="Rogov P."/>
            <person name="Ross K."/>
            <person name="Ryan E."/>
            <person name="Settipalli S."/>
            <person name="Shea T."/>
            <person name="Sherpa N."/>
            <person name="Shi L."/>
            <person name="Shih D."/>
            <person name="Sparrow T."/>
            <person name="Spaulding J."/>
            <person name="Stalker J."/>
            <person name="Stange-Thomann N."/>
            <person name="Stavropoulos S."/>
            <person name="Stone C."/>
            <person name="Strader C."/>
            <person name="Tesfaye S."/>
            <person name="Thomson T."/>
            <person name="Thoulutsang Y."/>
            <person name="Thoulutsang D."/>
            <person name="Topham K."/>
            <person name="Topping I."/>
            <person name="Tsamla T."/>
            <person name="Vassiliev H."/>
            <person name="Vo A."/>
            <person name="Wangchuk T."/>
            <person name="Wangdi T."/>
            <person name="Weiand M."/>
            <person name="Wilkinson J."/>
            <person name="Wilson A."/>
            <person name="Yadav S."/>
            <person name="Young G."/>
            <person name="Yu Q."/>
            <person name="Zembek L."/>
            <person name="Zhong D."/>
            <person name="Zimmer A."/>
            <person name="Zwirko Z."/>
            <person name="Jaffe D.B."/>
            <person name="Alvarez P."/>
            <person name="Brockman W."/>
            <person name="Butler J."/>
            <person name="Chin C."/>
            <person name="Gnerre S."/>
            <person name="Grabherr M."/>
            <person name="Kleber M."/>
            <person name="Mauceli E."/>
            <person name="MacCallum I."/>
        </authorList>
    </citation>
    <scope>NUCLEOTIDE SEQUENCE [LARGE SCALE GENOMIC DNA]</scope>
    <source>
        <strain evidence="2">Tucson 14030-0811.24</strain>
    </source>
</reference>
<dbReference type="InterPro" id="IPR010512">
    <property type="entry name" value="DUF1091"/>
</dbReference>
<dbReference type="SMART" id="SM00697">
    <property type="entry name" value="DM8"/>
    <property type="match status" value="1"/>
</dbReference>
<dbReference type="PANTHER" id="PTHR20898:SF0">
    <property type="entry name" value="DAEDALUS ON 3-RELATED"/>
    <property type="match status" value="1"/>
</dbReference>
<dbReference type="EMBL" id="CH963846">
    <property type="protein sequence ID" value="KRF97568.1"/>
    <property type="molecule type" value="Genomic_DNA"/>
</dbReference>
<dbReference type="eggNOG" id="ENOG502T8F7">
    <property type="taxonomic scope" value="Eukaryota"/>
</dbReference>
<evidence type="ECO:0000313" key="2">
    <source>
        <dbReference type="Proteomes" id="UP000007798"/>
    </source>
</evidence>